<organism evidence="4 5">
    <name type="scientific">Candidatus Faecivivens stercoripullorum</name>
    <dbReference type="NCBI Taxonomy" id="2840805"/>
    <lineage>
        <taxon>Bacteria</taxon>
        <taxon>Bacillati</taxon>
        <taxon>Bacillota</taxon>
        <taxon>Clostridia</taxon>
        <taxon>Eubacteriales</taxon>
        <taxon>Oscillospiraceae</taxon>
        <taxon>Oscillospiraceae incertae sedis</taxon>
        <taxon>Candidatus Faecivivens</taxon>
    </lineage>
</organism>
<dbReference type="Pfam" id="PF00583">
    <property type="entry name" value="Acetyltransf_1"/>
    <property type="match status" value="1"/>
</dbReference>
<accession>A0A9D1KT30</accession>
<proteinExistence type="predicted"/>
<dbReference type="InterPro" id="IPR016181">
    <property type="entry name" value="Acyl_CoA_acyltransferase"/>
</dbReference>
<dbReference type="Gene3D" id="3.40.630.30">
    <property type="match status" value="1"/>
</dbReference>
<reference evidence="4" key="2">
    <citation type="journal article" date="2021" name="PeerJ">
        <title>Extensive microbial diversity within the chicken gut microbiome revealed by metagenomics and culture.</title>
        <authorList>
            <person name="Gilroy R."/>
            <person name="Ravi A."/>
            <person name="Getino M."/>
            <person name="Pursley I."/>
            <person name="Horton D.L."/>
            <person name="Alikhan N.F."/>
            <person name="Baker D."/>
            <person name="Gharbi K."/>
            <person name="Hall N."/>
            <person name="Watson M."/>
            <person name="Adriaenssens E.M."/>
            <person name="Foster-Nyarko E."/>
            <person name="Jarju S."/>
            <person name="Secka A."/>
            <person name="Antonio M."/>
            <person name="Oren A."/>
            <person name="Chaudhuri R.R."/>
            <person name="La Ragione R."/>
            <person name="Hildebrand F."/>
            <person name="Pallen M.J."/>
        </authorList>
    </citation>
    <scope>NUCLEOTIDE SEQUENCE</scope>
    <source>
        <strain evidence="4">ChiBcec7-5410</strain>
    </source>
</reference>
<dbReference type="InterPro" id="IPR050832">
    <property type="entry name" value="Bact_Acetyltransf"/>
</dbReference>
<name>A0A9D1KT30_9FIRM</name>
<comment type="caution">
    <text evidence="4">The sequence shown here is derived from an EMBL/GenBank/DDBJ whole genome shotgun (WGS) entry which is preliminary data.</text>
</comment>
<keyword evidence="2" id="KW-0012">Acyltransferase</keyword>
<dbReference type="EMBL" id="DVLW01000174">
    <property type="protein sequence ID" value="HIT94782.1"/>
    <property type="molecule type" value="Genomic_DNA"/>
</dbReference>
<dbReference type="AlphaFoldDB" id="A0A9D1KT30"/>
<dbReference type="GO" id="GO:0016747">
    <property type="term" value="F:acyltransferase activity, transferring groups other than amino-acyl groups"/>
    <property type="evidence" value="ECO:0007669"/>
    <property type="project" value="InterPro"/>
</dbReference>
<dbReference type="InterPro" id="IPR000182">
    <property type="entry name" value="GNAT_dom"/>
</dbReference>
<dbReference type="PANTHER" id="PTHR43877">
    <property type="entry name" value="AMINOALKYLPHOSPHONATE N-ACETYLTRANSFERASE-RELATED-RELATED"/>
    <property type="match status" value="1"/>
</dbReference>
<feature type="domain" description="N-acetyltransferase" evidence="3">
    <location>
        <begin position="3"/>
        <end position="144"/>
    </location>
</feature>
<evidence type="ECO:0000256" key="2">
    <source>
        <dbReference type="ARBA" id="ARBA00023315"/>
    </source>
</evidence>
<dbReference type="Proteomes" id="UP000824160">
    <property type="component" value="Unassembled WGS sequence"/>
</dbReference>
<dbReference type="SUPFAM" id="SSF55729">
    <property type="entry name" value="Acyl-CoA N-acyltransferases (Nat)"/>
    <property type="match status" value="1"/>
</dbReference>
<evidence type="ECO:0000313" key="5">
    <source>
        <dbReference type="Proteomes" id="UP000824160"/>
    </source>
</evidence>
<dbReference type="PROSITE" id="PS51186">
    <property type="entry name" value="GNAT"/>
    <property type="match status" value="1"/>
</dbReference>
<gene>
    <name evidence="4" type="ORF">IAC43_06320</name>
</gene>
<evidence type="ECO:0000313" key="4">
    <source>
        <dbReference type="EMBL" id="HIT94782.1"/>
    </source>
</evidence>
<keyword evidence="1" id="KW-0808">Transferase</keyword>
<dbReference type="CDD" id="cd04301">
    <property type="entry name" value="NAT_SF"/>
    <property type="match status" value="1"/>
</dbReference>
<protein>
    <submittedName>
        <fullName evidence="4">GNAT family N-acetyltransferase</fullName>
    </submittedName>
</protein>
<reference evidence="4" key="1">
    <citation type="submission" date="2020-10" db="EMBL/GenBank/DDBJ databases">
        <authorList>
            <person name="Gilroy R."/>
        </authorList>
    </citation>
    <scope>NUCLEOTIDE SEQUENCE</scope>
    <source>
        <strain evidence="4">ChiBcec7-5410</strain>
    </source>
</reference>
<sequence>MNIHIRPIAPSDYQAVTKLWNHELGNRMVTVQNLEKTLRQMAEREDYATFVASDGVQTLGFITTVSVLAAGFPSGYLKINGLAVDSAFQGKGIGKALVAQAEVLARDKGLSFIGLATGFQRTSAHAFYEKLGFESGSYWYNKML</sequence>
<evidence type="ECO:0000256" key="1">
    <source>
        <dbReference type="ARBA" id="ARBA00022679"/>
    </source>
</evidence>
<evidence type="ECO:0000259" key="3">
    <source>
        <dbReference type="PROSITE" id="PS51186"/>
    </source>
</evidence>